<keyword evidence="1" id="KW-1133">Transmembrane helix</keyword>
<organism evidence="2 3">
    <name type="scientific">Xenopus laevis</name>
    <name type="common">African clawed frog</name>
    <dbReference type="NCBI Taxonomy" id="8355"/>
    <lineage>
        <taxon>Eukaryota</taxon>
        <taxon>Metazoa</taxon>
        <taxon>Chordata</taxon>
        <taxon>Craniata</taxon>
        <taxon>Vertebrata</taxon>
        <taxon>Euteleostomi</taxon>
        <taxon>Amphibia</taxon>
        <taxon>Batrachia</taxon>
        <taxon>Anura</taxon>
        <taxon>Pipoidea</taxon>
        <taxon>Pipidae</taxon>
        <taxon>Xenopodinae</taxon>
        <taxon>Xenopus</taxon>
        <taxon>Xenopus</taxon>
    </lineage>
</organism>
<feature type="transmembrane region" description="Helical" evidence="1">
    <location>
        <begin position="78"/>
        <end position="99"/>
    </location>
</feature>
<evidence type="ECO:0000256" key="1">
    <source>
        <dbReference type="SAM" id="Phobius"/>
    </source>
</evidence>
<keyword evidence="1" id="KW-0472">Membrane</keyword>
<dbReference type="AlphaFoldDB" id="A0A974CI27"/>
<name>A0A974CI27_XENLA</name>
<dbReference type="Proteomes" id="UP000694892">
    <property type="component" value="Chromosome 6S"/>
</dbReference>
<dbReference type="EMBL" id="CM004477">
    <property type="protein sequence ID" value="OCT73765.1"/>
    <property type="molecule type" value="Genomic_DNA"/>
</dbReference>
<gene>
    <name evidence="2" type="ORF">XELAEV_18032729mg</name>
</gene>
<evidence type="ECO:0000313" key="2">
    <source>
        <dbReference type="EMBL" id="OCT73765.1"/>
    </source>
</evidence>
<sequence>MVLPRINVCEIHNRDPSLLSFIGISYNKPNWSGGARKRSISQEEMKWIYGLGPMTPIGLNIDLEWTSFRKTICIFRNIIPFCILPFFNIFIVICCIYYMGQIYQGSK</sequence>
<reference evidence="3" key="1">
    <citation type="journal article" date="2016" name="Nature">
        <title>Genome evolution in the allotetraploid frog Xenopus laevis.</title>
        <authorList>
            <person name="Session A.M."/>
            <person name="Uno Y."/>
            <person name="Kwon T."/>
            <person name="Chapman J.A."/>
            <person name="Toyoda A."/>
            <person name="Takahashi S."/>
            <person name="Fukui A."/>
            <person name="Hikosaka A."/>
            <person name="Suzuki A."/>
            <person name="Kondo M."/>
            <person name="van Heeringen S.J."/>
            <person name="Quigley I."/>
            <person name="Heinz S."/>
            <person name="Ogino H."/>
            <person name="Ochi H."/>
            <person name="Hellsten U."/>
            <person name="Lyons J.B."/>
            <person name="Simakov O."/>
            <person name="Putnam N."/>
            <person name="Stites J."/>
            <person name="Kuroki Y."/>
            <person name="Tanaka T."/>
            <person name="Michiue T."/>
            <person name="Watanabe M."/>
            <person name="Bogdanovic O."/>
            <person name="Lister R."/>
            <person name="Georgiou G."/>
            <person name="Paranjpe S.S."/>
            <person name="van Kruijsbergen I."/>
            <person name="Shu S."/>
            <person name="Carlson J."/>
            <person name="Kinoshita T."/>
            <person name="Ohta Y."/>
            <person name="Mawaribuchi S."/>
            <person name="Jenkins J."/>
            <person name="Grimwood J."/>
            <person name="Schmutz J."/>
            <person name="Mitros T."/>
            <person name="Mozaffari S.V."/>
            <person name="Suzuki Y."/>
            <person name="Haramoto Y."/>
            <person name="Yamamoto T.S."/>
            <person name="Takagi C."/>
            <person name="Heald R."/>
            <person name="Miller K."/>
            <person name="Haudenschild C."/>
            <person name="Kitzman J."/>
            <person name="Nakayama T."/>
            <person name="Izutsu Y."/>
            <person name="Robert J."/>
            <person name="Fortriede J."/>
            <person name="Burns K."/>
            <person name="Lotay V."/>
            <person name="Karimi K."/>
            <person name="Yasuoka Y."/>
            <person name="Dichmann D.S."/>
            <person name="Flajnik M.F."/>
            <person name="Houston D.W."/>
            <person name="Shendure J."/>
            <person name="DuPasquier L."/>
            <person name="Vize P.D."/>
            <person name="Zorn A.M."/>
            <person name="Ito M."/>
            <person name="Marcotte E.M."/>
            <person name="Wallingford J.B."/>
            <person name="Ito Y."/>
            <person name="Asashima M."/>
            <person name="Ueno N."/>
            <person name="Matsuda Y."/>
            <person name="Veenstra G.J."/>
            <person name="Fujiyama A."/>
            <person name="Harland R.M."/>
            <person name="Taira M."/>
            <person name="Rokhsar D.S."/>
        </authorList>
    </citation>
    <scope>NUCLEOTIDE SEQUENCE [LARGE SCALE GENOMIC DNA]</scope>
    <source>
        <strain evidence="3">J</strain>
    </source>
</reference>
<proteinExistence type="predicted"/>
<accession>A0A974CI27</accession>
<keyword evidence="1" id="KW-0812">Transmembrane</keyword>
<protein>
    <submittedName>
        <fullName evidence="2">Uncharacterized protein</fullName>
    </submittedName>
</protein>
<evidence type="ECO:0000313" key="3">
    <source>
        <dbReference type="Proteomes" id="UP000694892"/>
    </source>
</evidence>